<sequence>MSDSDSGARGTNDTLTCVGPTVDADIPGQDKLTERIGGWLRNVTPVASAGNWHEGEMVVGDSEHCLRPSTPPCRDEASIRQRRQAASLWMDLPTDGSHSPSPASSPLTLIFHRGASPASPASSSLPPSSPIPMDCNDPACVQCENDHARCLNTFDDGQACHRCRTNRLSCTLDVTPLRDAPDHAPPSPTETIIPRDLALALLGFAIQDGVLSGQAALDAYENIMAGTPSGDAASRDL</sequence>
<reference evidence="2 3" key="1">
    <citation type="journal article" date="2015" name="Fungal Genet. Biol.">
        <title>Evolution of novel wood decay mechanisms in Agaricales revealed by the genome sequences of Fistulina hepatica and Cylindrobasidium torrendii.</title>
        <authorList>
            <person name="Floudas D."/>
            <person name="Held B.W."/>
            <person name="Riley R."/>
            <person name="Nagy L.G."/>
            <person name="Koehler G."/>
            <person name="Ransdell A.S."/>
            <person name="Younus H."/>
            <person name="Chow J."/>
            <person name="Chiniquy J."/>
            <person name="Lipzen A."/>
            <person name="Tritt A."/>
            <person name="Sun H."/>
            <person name="Haridas S."/>
            <person name="LaButti K."/>
            <person name="Ohm R.A."/>
            <person name="Kues U."/>
            <person name="Blanchette R.A."/>
            <person name="Grigoriev I.V."/>
            <person name="Minto R.E."/>
            <person name="Hibbett D.S."/>
        </authorList>
    </citation>
    <scope>NUCLEOTIDE SEQUENCE [LARGE SCALE GENOMIC DNA]</scope>
    <source>
        <strain evidence="2 3">FP15055 ss-10</strain>
    </source>
</reference>
<protein>
    <recommendedName>
        <fullName evidence="4">Zn(2)-C6 fungal-type domain-containing protein</fullName>
    </recommendedName>
</protein>
<gene>
    <name evidence="2" type="ORF">CYLTODRAFT_458707</name>
</gene>
<keyword evidence="3" id="KW-1185">Reference proteome</keyword>
<dbReference type="EMBL" id="KN880750">
    <property type="protein sequence ID" value="KIY62766.1"/>
    <property type="molecule type" value="Genomic_DNA"/>
</dbReference>
<feature type="region of interest" description="Disordered" evidence="1">
    <location>
        <begin position="1"/>
        <end position="22"/>
    </location>
</feature>
<dbReference type="Gene3D" id="4.10.240.10">
    <property type="entry name" value="Zn(2)-C6 fungal-type DNA-binding domain"/>
    <property type="match status" value="1"/>
</dbReference>
<name>A0A0D7AZS7_9AGAR</name>
<evidence type="ECO:0000313" key="3">
    <source>
        <dbReference type="Proteomes" id="UP000054007"/>
    </source>
</evidence>
<evidence type="ECO:0000256" key="1">
    <source>
        <dbReference type="SAM" id="MobiDB-lite"/>
    </source>
</evidence>
<dbReference type="AlphaFoldDB" id="A0A0D7AZS7"/>
<organism evidence="2 3">
    <name type="scientific">Cylindrobasidium torrendii FP15055 ss-10</name>
    <dbReference type="NCBI Taxonomy" id="1314674"/>
    <lineage>
        <taxon>Eukaryota</taxon>
        <taxon>Fungi</taxon>
        <taxon>Dikarya</taxon>
        <taxon>Basidiomycota</taxon>
        <taxon>Agaricomycotina</taxon>
        <taxon>Agaricomycetes</taxon>
        <taxon>Agaricomycetidae</taxon>
        <taxon>Agaricales</taxon>
        <taxon>Marasmiineae</taxon>
        <taxon>Physalacriaceae</taxon>
        <taxon>Cylindrobasidium</taxon>
    </lineage>
</organism>
<evidence type="ECO:0000313" key="2">
    <source>
        <dbReference type="EMBL" id="KIY62766.1"/>
    </source>
</evidence>
<dbReference type="GO" id="GO:0008270">
    <property type="term" value="F:zinc ion binding"/>
    <property type="evidence" value="ECO:0007669"/>
    <property type="project" value="InterPro"/>
</dbReference>
<dbReference type="Proteomes" id="UP000054007">
    <property type="component" value="Unassembled WGS sequence"/>
</dbReference>
<accession>A0A0D7AZS7</accession>
<feature type="compositionally biased region" description="Polar residues" evidence="1">
    <location>
        <begin position="1"/>
        <end position="15"/>
    </location>
</feature>
<proteinExistence type="predicted"/>
<dbReference type="GO" id="GO:0000981">
    <property type="term" value="F:DNA-binding transcription factor activity, RNA polymerase II-specific"/>
    <property type="evidence" value="ECO:0007669"/>
    <property type="project" value="InterPro"/>
</dbReference>
<dbReference type="InterPro" id="IPR036864">
    <property type="entry name" value="Zn2-C6_fun-type_DNA-bd_sf"/>
</dbReference>
<evidence type="ECO:0008006" key="4">
    <source>
        <dbReference type="Google" id="ProtNLM"/>
    </source>
</evidence>